<dbReference type="Proteomes" id="UP000824533">
    <property type="component" value="Linkage Group LG09"/>
</dbReference>
<comment type="caution">
    <text evidence="1">The sequence shown here is derived from an EMBL/GenBank/DDBJ whole genome shotgun (WGS) entry which is preliminary data.</text>
</comment>
<evidence type="ECO:0000313" key="1">
    <source>
        <dbReference type="EMBL" id="KAJ0178781.1"/>
    </source>
</evidence>
<reference evidence="1 2" key="1">
    <citation type="journal article" date="2021" name="Front. Genet.">
        <title>Chromosome-Level Genome Assembly Reveals Significant Gene Expansion in the Toll and IMD Signaling Pathways of Dendrolimus kikuchii.</title>
        <authorList>
            <person name="Zhou J."/>
            <person name="Wu P."/>
            <person name="Xiong Z."/>
            <person name="Liu N."/>
            <person name="Zhao N."/>
            <person name="Ji M."/>
            <person name="Qiu Y."/>
            <person name="Yang B."/>
        </authorList>
    </citation>
    <scope>NUCLEOTIDE SEQUENCE [LARGE SCALE GENOMIC DNA]</scope>
    <source>
        <strain evidence="1">Ann1</strain>
    </source>
</reference>
<dbReference type="EMBL" id="CM034395">
    <property type="protein sequence ID" value="KAJ0178781.1"/>
    <property type="molecule type" value="Genomic_DNA"/>
</dbReference>
<evidence type="ECO:0000313" key="2">
    <source>
        <dbReference type="Proteomes" id="UP000824533"/>
    </source>
</evidence>
<protein>
    <submittedName>
        <fullName evidence="1">Uncharacterized protein</fullName>
    </submittedName>
</protein>
<keyword evidence="2" id="KW-1185">Reference proteome</keyword>
<name>A0ACC1D4J9_9NEOP</name>
<proteinExistence type="predicted"/>
<sequence length="2075" mass="235119">MFCLVINMVDIGMKREISLDNLGLPPMELAESSHNDCDNTRTVSCILSMFQKIAGTLFMIIFLGGTFIMISKALEANDNNNHNNEIILFTEIGDTSNITRENKNIELLFILNNTEFNEKRKKRQIDDREQTVENSSDVPSTAEKEILRRHGIVCQTEIEAKTCNEILSKLKIIAKNDISQIENILESSIRELEMRRNQIDESNSAVMKRHAYNFNRVHDAFDHISQGALESRENYMYGYANPITAMPHPHPTAGQSLTDTCMLARLLKSHYPYVHGIYDTPTGDYDHPHYESRPSYTRYYHQPARSYIQDRDLVQRKSQIHPQDADIFMSFLTPKPEKSLSDISSNSSKRDIGCSVGELPCGDGDKCIPDTKWCDGIVDCVDVSDEVKCSCKSRVDILRLCDGYFDCPFGEDEKGCFGCRENSFSCGDTDTTNTQIKCFTKEQRCNNFADCPNNRDEADCNMLAPTLHKKPPFAISNTEGFLHRNFKGDWYSVCKNPYMWAHDVCRREAGLIIRPPYIQLLQIDPLLKVDYLNTAPGESIQTSDTCFNSSAVYVTCPDLLCGTRVPTTVQSLRENPAIENDFYERRKRYLFPDNHYQFSWFKNGRKRDTYLNKDKQNNDNKQVYNSQKIVRDKRTESRVVGGKPSLPAAWPWMVAIYRDGMFHCGGVVVNQNWIMSAAHCVHKFWDHYYEVQTGMLRRLSFSPQEHNHIVTHIISNQQYNEEDMKNDLSLLRLAPTIQFSRWVRPICLPNSDTAGTEWLQGPLPGTICTAVGWGATKEHGPDPDHIREVEVPIWKSCKHREDRAGKEICAGLAEGGRDACQGDSGGPLLCRNPLNSQQWYIAGIVSHGDGCARPDEPGVYTRVSLFVKWMKYHMASKSLPIVQPIQECPGFQCKSGIKKCLPTKKRCDKIIDCLDGEDEMGCIFMRSVMNNIGDELLTTTLAYNEINNNKNSISINESVISTTTIKNTELNTIMTENSINDNLLNENILESVEKIIESNIKYNKTTQNNTTEKREVIPSSSSTATVTKIFESNFTTEKLQKEKIMTTETVTEISLFPSKIPKNKDMESDLRVDNSKIISLTTDTSVSFKADFQHASTFEMPLYRSSEELEILNSSVESTTDVPSTKTVSELFIEQTNEDFMTITTSSPNKTIEARSSIEKENPTLRDRTDIPEDWEILNNSTDESAITITTFSSKIQLEELDNIKETTTATTFESNSISDSSNELVIKLLPEMNVTEINAANNESEDIQIKNQMITISSQNSEIVAAKNLPEVEGEKDVAKKMEELLKSEIQPAKIRRKHKIPNEFECGRILQTIPYTQRCDHKADCEDGTDELGCSCIDFLATVDEKLLCDGIFDCADGQDETDCFTCPDDMFLCKRSHVCLPMKYVCDGKSQCLQHEDELDCFALSNGKELVYDIDERPVINLEGFLTKRHENRWNIICENMLPIEQQDQAATHICHYLGFSSANRYSVKYINIKDEDIKNINFNERNRRHAISPVHFTYREVENETVRNIVIEGPEVIKEQCVPNITKTCKSLYVYCDNSLFTSFDAPQMVVYNRAVENISKYSWPWIAKVYYEGEYKCTGILVDLSWVLVSHSCLWELTPNDFITVVLGSQRTLISSTGPFEQYIIVDAKKDLHKSKAALLHLKQPAKYSNMVKPMVITSSSHNIDNRTICVAVGQDINNSSLSIFLEETNENCKLPYSCFKRKTNDNICLPGFTTKREWAGIISCHNNHGWNPVASFVDSRGECGLENHIIATDIENLKHDLKFHLNNIHQSNANVHHNENILISNKSSSGWMDNCEGTRCNRGRCLTLAETCNGVNDCEDGKDEFEAACEKKHLLCKQDSFQKGCECLSSEMKCRNGKCVSKELFKDGNDDCGDSTDEPGHTTCGDYLARVMPSNLCDGILHCYDRSDEDPSFCKCYAKRAFKCKSGLGGIDRCVASDVVCDGVRDCPNGEDEKTCIGLHAPLGTPYGTGQVIIRSHGIWYTKCFPRKNHTKSELEAICRDLGFISGHAKEIKTMDVVYPHNSLILDPFKEVVLNNNTVIKMRKSRDPIAKASFNSDLTNCFPVFIECH</sequence>
<gene>
    <name evidence="1" type="ORF">K1T71_005556</name>
</gene>
<accession>A0ACC1D4J9</accession>
<organism evidence="1 2">
    <name type="scientific">Dendrolimus kikuchii</name>
    <dbReference type="NCBI Taxonomy" id="765133"/>
    <lineage>
        <taxon>Eukaryota</taxon>
        <taxon>Metazoa</taxon>
        <taxon>Ecdysozoa</taxon>
        <taxon>Arthropoda</taxon>
        <taxon>Hexapoda</taxon>
        <taxon>Insecta</taxon>
        <taxon>Pterygota</taxon>
        <taxon>Neoptera</taxon>
        <taxon>Endopterygota</taxon>
        <taxon>Lepidoptera</taxon>
        <taxon>Glossata</taxon>
        <taxon>Ditrysia</taxon>
        <taxon>Bombycoidea</taxon>
        <taxon>Lasiocampidae</taxon>
        <taxon>Dendrolimus</taxon>
    </lineage>
</organism>